<evidence type="ECO:0000313" key="2">
    <source>
        <dbReference type="EMBL" id="MCQ4079734.1"/>
    </source>
</evidence>
<gene>
    <name evidence="2" type="ORF">NGB36_03770</name>
</gene>
<dbReference type="RefSeq" id="WP_255918605.1">
    <property type="nucleotide sequence ID" value="NZ_JANFNG010000002.1"/>
</dbReference>
<protein>
    <submittedName>
        <fullName evidence="2">Uncharacterized protein</fullName>
    </submittedName>
</protein>
<keyword evidence="3" id="KW-1185">Reference proteome</keyword>
<dbReference type="EMBL" id="JANFNG010000002">
    <property type="protein sequence ID" value="MCQ4079734.1"/>
    <property type="molecule type" value="Genomic_DNA"/>
</dbReference>
<evidence type="ECO:0000313" key="3">
    <source>
        <dbReference type="Proteomes" id="UP001057702"/>
    </source>
</evidence>
<feature type="region of interest" description="Disordered" evidence="1">
    <location>
        <begin position="52"/>
        <end position="72"/>
    </location>
</feature>
<proteinExistence type="predicted"/>
<organism evidence="2 3">
    <name type="scientific">Streptomyces humicola</name>
    <dbReference type="NCBI Taxonomy" id="2953240"/>
    <lineage>
        <taxon>Bacteria</taxon>
        <taxon>Bacillati</taxon>
        <taxon>Actinomycetota</taxon>
        <taxon>Actinomycetes</taxon>
        <taxon>Kitasatosporales</taxon>
        <taxon>Streptomycetaceae</taxon>
        <taxon>Streptomyces</taxon>
    </lineage>
</organism>
<accession>A0ABT1PPZ0</accession>
<name>A0ABT1PPZ0_9ACTN</name>
<feature type="compositionally biased region" description="Low complexity" evidence="1">
    <location>
        <begin position="53"/>
        <end position="72"/>
    </location>
</feature>
<reference evidence="2" key="1">
    <citation type="submission" date="2022-06" db="EMBL/GenBank/DDBJ databases">
        <title>Draft genome sequence of Streptomyces sp. RB6PN25 isolated from peat swamp forest in Thailand.</title>
        <authorList>
            <person name="Duangmal K."/>
            <person name="Klaysubun C."/>
        </authorList>
    </citation>
    <scope>NUCLEOTIDE SEQUENCE</scope>
    <source>
        <strain evidence="2">RB6PN25</strain>
    </source>
</reference>
<dbReference type="Proteomes" id="UP001057702">
    <property type="component" value="Unassembled WGS sequence"/>
</dbReference>
<comment type="caution">
    <text evidence="2">The sequence shown here is derived from an EMBL/GenBank/DDBJ whole genome shotgun (WGS) entry which is preliminary data.</text>
</comment>
<sequence>MWCANDPHDQLRFGALLTPPGYAGARVWCQVVGEEQSITACGDLTEIWRHRLSTPAPRSSTSTTPTTPTAAASTCRGCVPALMRISRLSAWVPGHGRWLKEAGPAGVSRIRAKMARAVELAAVLGSDEVGQALGLAAAAGRFGDEDLPSILDHLAANKPAGELVRADEVHSVQPGTSGWQALGQ</sequence>
<evidence type="ECO:0000256" key="1">
    <source>
        <dbReference type="SAM" id="MobiDB-lite"/>
    </source>
</evidence>